<evidence type="ECO:0000313" key="2">
    <source>
        <dbReference type="EMBL" id="KAB2661275.1"/>
    </source>
</evidence>
<dbReference type="EMBL" id="WBWA01000057">
    <property type="protein sequence ID" value="KAB2661275.1"/>
    <property type="molecule type" value="Genomic_DNA"/>
</dbReference>
<keyword evidence="3" id="KW-1185">Reference proteome</keyword>
<name>A0A833CH08_9HYPH</name>
<evidence type="ECO:0000256" key="1">
    <source>
        <dbReference type="SAM" id="MobiDB-lite"/>
    </source>
</evidence>
<dbReference type="RefSeq" id="WP_151679039.1">
    <property type="nucleotide sequence ID" value="NZ_WBWA01000057.1"/>
</dbReference>
<dbReference type="Proteomes" id="UP000430843">
    <property type="component" value="Unassembled WGS sequence"/>
</dbReference>
<feature type="region of interest" description="Disordered" evidence="1">
    <location>
        <begin position="146"/>
        <end position="172"/>
    </location>
</feature>
<protein>
    <submittedName>
        <fullName evidence="2">Uncharacterized protein</fullName>
    </submittedName>
</protein>
<sequence length="194" mass="23164">MDKNFRLDTVDDNRATISFPFDRTTVQRFRKEFPPARWSDWKKAWIVLGKTASRRIDRWLAREAARANPFAEEKGRDAYEFEPILSFYLSVDGDGLRIKTPYSRRLVEEIRQISFARWDYNTKVWRVPFASYDELVQHWETIESEARRSEPEERRKRAEARKGSDEEKRHVGVRTSAGDEEWLCRKFSIRLKAA</sequence>
<proteinExistence type="predicted"/>
<reference evidence="2 3" key="1">
    <citation type="submission" date="2019-09" db="EMBL/GenBank/DDBJ databases">
        <title>Taxonomic organization of the family Brucellaceae based on a phylogenomic approach.</title>
        <authorList>
            <person name="Leclercq S."/>
            <person name="Cloeckaert A."/>
            <person name="Zygmunt M.S."/>
        </authorList>
    </citation>
    <scope>NUCLEOTIDE SEQUENCE [LARGE SCALE GENOMIC DNA]</scope>
    <source>
        <strain evidence="2 3">LMG 18957</strain>
    </source>
</reference>
<comment type="caution">
    <text evidence="2">The sequence shown here is derived from an EMBL/GenBank/DDBJ whole genome shotgun (WGS) entry which is preliminary data.</text>
</comment>
<dbReference type="AlphaFoldDB" id="A0A833CH08"/>
<evidence type="ECO:0000313" key="3">
    <source>
        <dbReference type="Proteomes" id="UP000430843"/>
    </source>
</evidence>
<feature type="compositionally biased region" description="Basic and acidic residues" evidence="1">
    <location>
        <begin position="146"/>
        <end position="170"/>
    </location>
</feature>
<gene>
    <name evidence="2" type="ORF">F9K91_25200</name>
</gene>
<accession>A0A833CH08</accession>
<organism evidence="2 3">
    <name type="scientific">Brucella tritici</name>
    <dbReference type="NCBI Taxonomy" id="94626"/>
    <lineage>
        <taxon>Bacteria</taxon>
        <taxon>Pseudomonadati</taxon>
        <taxon>Pseudomonadota</taxon>
        <taxon>Alphaproteobacteria</taxon>
        <taxon>Hyphomicrobiales</taxon>
        <taxon>Brucellaceae</taxon>
        <taxon>Brucella/Ochrobactrum group</taxon>
        <taxon>Brucella</taxon>
    </lineage>
</organism>